<name>A0A840YW99_9SPHN</name>
<protein>
    <submittedName>
        <fullName evidence="2">Pilus assembly protein Flp/PilA</fullName>
    </submittedName>
</protein>
<comment type="caution">
    <text evidence="2">The sequence shown here is derived from an EMBL/GenBank/DDBJ whole genome shotgun (WGS) entry which is preliminary data.</text>
</comment>
<dbReference type="Proteomes" id="UP000554342">
    <property type="component" value="Unassembled WGS sequence"/>
</dbReference>
<gene>
    <name evidence="2" type="ORF">FHR23_000835</name>
</gene>
<reference evidence="2 3" key="1">
    <citation type="submission" date="2020-08" db="EMBL/GenBank/DDBJ databases">
        <title>Genomic Encyclopedia of Type Strains, Phase IV (KMG-IV): sequencing the most valuable type-strain genomes for metagenomic binning, comparative biology and taxonomic classification.</title>
        <authorList>
            <person name="Goeker M."/>
        </authorList>
    </citation>
    <scope>NUCLEOTIDE SEQUENCE [LARGE SCALE GENOMIC DNA]</scope>
    <source>
        <strain evidence="2 3">DSM 27203</strain>
    </source>
</reference>
<keyword evidence="1" id="KW-0472">Membrane</keyword>
<evidence type="ECO:0000256" key="1">
    <source>
        <dbReference type="SAM" id="Phobius"/>
    </source>
</evidence>
<dbReference type="EMBL" id="JACIJI010000001">
    <property type="protein sequence ID" value="MBB5717928.1"/>
    <property type="molecule type" value="Genomic_DNA"/>
</dbReference>
<keyword evidence="1" id="KW-1133">Transmembrane helix</keyword>
<evidence type="ECO:0000313" key="2">
    <source>
        <dbReference type="EMBL" id="MBB5717928.1"/>
    </source>
</evidence>
<proteinExistence type="predicted"/>
<accession>A0A840YW99</accession>
<feature type="transmembrane region" description="Helical" evidence="1">
    <location>
        <begin position="21"/>
        <end position="43"/>
    </location>
</feature>
<evidence type="ECO:0000313" key="3">
    <source>
        <dbReference type="Proteomes" id="UP000554342"/>
    </source>
</evidence>
<dbReference type="AlphaFoldDB" id="A0A840YW99"/>
<keyword evidence="3" id="KW-1185">Reference proteome</keyword>
<dbReference type="RefSeq" id="WP_425506341.1">
    <property type="nucleotide sequence ID" value="NZ_BAABIF010000004.1"/>
</dbReference>
<sequence>MLQAIRHITVRLIRNQAAASAVEYGLILSLVVLAMMGALVQFAGATTDMWNFVSTKVLEVAG</sequence>
<keyword evidence="1" id="KW-0812">Transmembrane</keyword>
<organism evidence="2 3">
    <name type="scientific">Stakelama sediminis</name>
    <dbReference type="NCBI Taxonomy" id="463200"/>
    <lineage>
        <taxon>Bacteria</taxon>
        <taxon>Pseudomonadati</taxon>
        <taxon>Pseudomonadota</taxon>
        <taxon>Alphaproteobacteria</taxon>
        <taxon>Sphingomonadales</taxon>
        <taxon>Sphingomonadaceae</taxon>
        <taxon>Stakelama</taxon>
    </lineage>
</organism>